<dbReference type="PANTHER" id="PTHR46797:SF1">
    <property type="entry name" value="METHYLPHOSPHONATE SYNTHASE"/>
    <property type="match status" value="1"/>
</dbReference>
<feature type="domain" description="HTH cro/C1-type" evidence="2">
    <location>
        <begin position="106"/>
        <end position="136"/>
    </location>
</feature>
<dbReference type="PROSITE" id="PS50943">
    <property type="entry name" value="HTH_CROC1"/>
    <property type="match status" value="2"/>
</dbReference>
<sequence length="169" mass="18589">MGDVQESSMRIWTKFPSSEIPVDIGARILSQRKARKWSQSQLAEASGISRAAVYRLEALNGSKPMRAVRADTLFRIAHALDVPIADFVPTWPEWEPIKGHGLGEGVREARRAGGLSLATLAAEVGVSEATLSRHERSLVVGSFVRRDGDEIYSAKNDLYDALDKLTKND</sequence>
<name>A0A430BFU6_SPHYA</name>
<keyword evidence="1" id="KW-0238">DNA-binding</keyword>
<evidence type="ECO:0000259" key="2">
    <source>
        <dbReference type="PROSITE" id="PS50943"/>
    </source>
</evidence>
<dbReference type="InterPro" id="IPR001387">
    <property type="entry name" value="Cro/C1-type_HTH"/>
</dbReference>
<dbReference type="EMBL" id="QRAL01000046">
    <property type="protein sequence ID" value="RSU48394.1"/>
    <property type="molecule type" value="Genomic_DNA"/>
</dbReference>
<dbReference type="Pfam" id="PF01381">
    <property type="entry name" value="HTH_3"/>
    <property type="match status" value="1"/>
</dbReference>
<reference evidence="3 4" key="1">
    <citation type="submission" date="2018-07" db="EMBL/GenBank/DDBJ databases">
        <title>Genomic and Epidemiologic Investigation of an Indolent Hospital Outbreak.</title>
        <authorList>
            <person name="Johnson R.C."/>
            <person name="Deming C."/>
            <person name="Conlan S."/>
            <person name="Zellmer C.J."/>
            <person name="Michelin A.V."/>
            <person name="Lee-Lin S."/>
            <person name="Thomas P.J."/>
            <person name="Park M."/>
            <person name="Weingarten R.A."/>
            <person name="Less J."/>
            <person name="Dekker J.P."/>
            <person name="Frank K.M."/>
            <person name="Musser K.A."/>
            <person name="Mcquiston J.R."/>
            <person name="Henderson D.K."/>
            <person name="Lau A.F."/>
            <person name="Palmore T.N."/>
            <person name="Segre J.A."/>
        </authorList>
    </citation>
    <scope>NUCLEOTIDE SEQUENCE [LARGE SCALE GENOMIC DNA]</scope>
    <source>
        <strain evidence="3 4">SK-NIH.Env6_1116</strain>
    </source>
</reference>
<dbReference type="CDD" id="cd00093">
    <property type="entry name" value="HTH_XRE"/>
    <property type="match status" value="2"/>
</dbReference>
<accession>A0A430BFU6</accession>
<protein>
    <submittedName>
        <fullName evidence="3">XRE family transcriptional regulator</fullName>
    </submittedName>
</protein>
<evidence type="ECO:0000313" key="3">
    <source>
        <dbReference type="EMBL" id="RSU48394.1"/>
    </source>
</evidence>
<comment type="caution">
    <text evidence="3">The sequence shown here is derived from an EMBL/GenBank/DDBJ whole genome shotgun (WGS) entry which is preliminary data.</text>
</comment>
<dbReference type="AlphaFoldDB" id="A0A430BFU6"/>
<dbReference type="GO" id="GO:0003700">
    <property type="term" value="F:DNA-binding transcription factor activity"/>
    <property type="evidence" value="ECO:0007669"/>
    <property type="project" value="TreeGrafter"/>
</dbReference>
<dbReference type="GO" id="GO:0005829">
    <property type="term" value="C:cytosol"/>
    <property type="evidence" value="ECO:0007669"/>
    <property type="project" value="TreeGrafter"/>
</dbReference>
<dbReference type="PANTHER" id="PTHR46797">
    <property type="entry name" value="HTH-TYPE TRANSCRIPTIONAL REGULATOR"/>
    <property type="match status" value="1"/>
</dbReference>
<dbReference type="InterPro" id="IPR050807">
    <property type="entry name" value="TransReg_Diox_bact_type"/>
</dbReference>
<evidence type="ECO:0000256" key="1">
    <source>
        <dbReference type="ARBA" id="ARBA00023125"/>
    </source>
</evidence>
<organism evidence="3 4">
    <name type="scientific">Sphingobium yanoikuyae</name>
    <name type="common">Sphingomonas yanoikuyae</name>
    <dbReference type="NCBI Taxonomy" id="13690"/>
    <lineage>
        <taxon>Bacteria</taxon>
        <taxon>Pseudomonadati</taxon>
        <taxon>Pseudomonadota</taxon>
        <taxon>Alphaproteobacteria</taxon>
        <taxon>Sphingomonadales</taxon>
        <taxon>Sphingomonadaceae</taxon>
        <taxon>Sphingobium</taxon>
    </lineage>
</organism>
<dbReference type="SUPFAM" id="SSF47413">
    <property type="entry name" value="lambda repressor-like DNA-binding domains"/>
    <property type="match status" value="2"/>
</dbReference>
<dbReference type="SMART" id="SM00530">
    <property type="entry name" value="HTH_XRE"/>
    <property type="match status" value="1"/>
</dbReference>
<dbReference type="GO" id="GO:0003677">
    <property type="term" value="F:DNA binding"/>
    <property type="evidence" value="ECO:0007669"/>
    <property type="project" value="UniProtKB-KW"/>
</dbReference>
<evidence type="ECO:0000313" key="4">
    <source>
        <dbReference type="Proteomes" id="UP000287401"/>
    </source>
</evidence>
<dbReference type="Gene3D" id="1.10.260.40">
    <property type="entry name" value="lambda repressor-like DNA-binding domains"/>
    <property type="match status" value="2"/>
</dbReference>
<dbReference type="InterPro" id="IPR010982">
    <property type="entry name" value="Lambda_DNA-bd_dom_sf"/>
</dbReference>
<gene>
    <name evidence="3" type="ORF">DAH51_24140</name>
</gene>
<proteinExistence type="predicted"/>
<feature type="domain" description="HTH cro/C1-type" evidence="2">
    <location>
        <begin position="28"/>
        <end position="87"/>
    </location>
</feature>
<dbReference type="RefSeq" id="WP_125999948.1">
    <property type="nucleotide sequence ID" value="NZ_QRAL01000046.1"/>
</dbReference>
<dbReference type="Proteomes" id="UP000287401">
    <property type="component" value="Unassembled WGS sequence"/>
</dbReference>